<organism evidence="2 3">
    <name type="scientific">Lates calcarifer</name>
    <name type="common">Barramundi</name>
    <name type="synonym">Holocentrus calcarifer</name>
    <dbReference type="NCBI Taxonomy" id="8187"/>
    <lineage>
        <taxon>Eukaryota</taxon>
        <taxon>Metazoa</taxon>
        <taxon>Chordata</taxon>
        <taxon>Craniata</taxon>
        <taxon>Vertebrata</taxon>
        <taxon>Euteleostomi</taxon>
        <taxon>Actinopterygii</taxon>
        <taxon>Neopterygii</taxon>
        <taxon>Teleostei</taxon>
        <taxon>Neoteleostei</taxon>
        <taxon>Acanthomorphata</taxon>
        <taxon>Carangaria</taxon>
        <taxon>Carangaria incertae sedis</taxon>
        <taxon>Centropomidae</taxon>
        <taxon>Lates</taxon>
    </lineage>
</organism>
<dbReference type="STRING" id="8187.ENSLCAP00010007120"/>
<dbReference type="SUPFAM" id="SSF48726">
    <property type="entry name" value="Immunoglobulin"/>
    <property type="match status" value="3"/>
</dbReference>
<dbReference type="SMART" id="SM00408">
    <property type="entry name" value="IGc2"/>
    <property type="match status" value="3"/>
</dbReference>
<dbReference type="PANTHER" id="PTHR47633">
    <property type="entry name" value="IMMUNOGLOBULIN"/>
    <property type="match status" value="1"/>
</dbReference>
<dbReference type="Ensembl" id="ENSLCAT00010007303.1">
    <property type="protein sequence ID" value="ENSLCAP00010007120.1"/>
    <property type="gene ID" value="ENSLCAG00010003503.1"/>
</dbReference>
<evidence type="ECO:0000259" key="1">
    <source>
        <dbReference type="PROSITE" id="PS50835"/>
    </source>
</evidence>
<dbReference type="InParanoid" id="A0A4W6C689"/>
<feature type="domain" description="Ig-like" evidence="1">
    <location>
        <begin position="198"/>
        <end position="284"/>
    </location>
</feature>
<dbReference type="Pfam" id="PF07679">
    <property type="entry name" value="I-set"/>
    <property type="match status" value="3"/>
</dbReference>
<keyword evidence="3" id="KW-1185">Reference proteome</keyword>
<reference evidence="3" key="1">
    <citation type="submission" date="2015-09" db="EMBL/GenBank/DDBJ databases">
        <authorList>
            <person name="Sai Rama Sridatta P."/>
        </authorList>
    </citation>
    <scope>NUCLEOTIDE SEQUENCE [LARGE SCALE GENOMIC DNA]</scope>
</reference>
<accession>A0A4W6C689</accession>
<dbReference type="Proteomes" id="UP000314980">
    <property type="component" value="Unassembled WGS sequence"/>
</dbReference>
<dbReference type="Gene3D" id="2.60.40.10">
    <property type="entry name" value="Immunoglobulins"/>
    <property type="match status" value="3"/>
</dbReference>
<dbReference type="InterPro" id="IPR013098">
    <property type="entry name" value="Ig_I-set"/>
</dbReference>
<dbReference type="InterPro" id="IPR003598">
    <property type="entry name" value="Ig_sub2"/>
</dbReference>
<sequence length="293" mass="32082">MSMSGWILLAWTEHYPESLNVKSGENTALEVTVSGSPELKIKWFKDNKDLSAGAKYQMSFTKKVATLKIRSADKADAGEYKLEVTNHQTCFITCCFLTIDKLIPPSFIRKLRDTHLVVGKPGEMECKVAGSAPLTTSWFHNGQEIKSGPNYDISCTDNNCKLRVPTIRMSDSGKYTCKAVNAAGASETSASMNVTEPPSFVETPKAQETLPGKNVSFSAKVQGSAPLKVKWFRGAKEMQHGRGCEITLKDNVATLVLNRVEKSHDGEYTCQIINDAGKESCPVNLFVKGLFAG</sequence>
<protein>
    <recommendedName>
        <fullName evidence="1">Ig-like domain-containing protein</fullName>
    </recommendedName>
</protein>
<name>A0A4W6C689_LATCA</name>
<reference evidence="2" key="2">
    <citation type="submission" date="2025-08" db="UniProtKB">
        <authorList>
            <consortium name="Ensembl"/>
        </authorList>
    </citation>
    <scope>IDENTIFICATION</scope>
</reference>
<proteinExistence type="predicted"/>
<feature type="domain" description="Ig-like" evidence="1">
    <location>
        <begin position="1"/>
        <end position="93"/>
    </location>
</feature>
<reference evidence="2" key="3">
    <citation type="submission" date="2025-09" db="UniProtKB">
        <authorList>
            <consortium name="Ensembl"/>
        </authorList>
    </citation>
    <scope>IDENTIFICATION</scope>
</reference>
<dbReference type="InterPro" id="IPR003599">
    <property type="entry name" value="Ig_sub"/>
</dbReference>
<dbReference type="InterPro" id="IPR007110">
    <property type="entry name" value="Ig-like_dom"/>
</dbReference>
<feature type="domain" description="Ig-like" evidence="1">
    <location>
        <begin position="105"/>
        <end position="195"/>
    </location>
</feature>
<dbReference type="PROSITE" id="PS50835">
    <property type="entry name" value="IG_LIKE"/>
    <property type="match status" value="3"/>
</dbReference>
<dbReference type="SMART" id="SM00409">
    <property type="entry name" value="IG"/>
    <property type="match status" value="3"/>
</dbReference>
<evidence type="ECO:0000313" key="3">
    <source>
        <dbReference type="Proteomes" id="UP000314980"/>
    </source>
</evidence>
<evidence type="ECO:0000313" key="2">
    <source>
        <dbReference type="Ensembl" id="ENSLCAP00010007120.1"/>
    </source>
</evidence>
<dbReference type="AlphaFoldDB" id="A0A4W6C689"/>
<dbReference type="GeneTree" id="ENSGT01110000267173"/>
<dbReference type="InterPro" id="IPR013783">
    <property type="entry name" value="Ig-like_fold"/>
</dbReference>
<dbReference type="InterPro" id="IPR036179">
    <property type="entry name" value="Ig-like_dom_sf"/>
</dbReference>